<dbReference type="EMBL" id="BMYI01000021">
    <property type="protein sequence ID" value="GHC37253.1"/>
    <property type="molecule type" value="Genomic_DNA"/>
</dbReference>
<keyword evidence="3" id="KW-1185">Reference proteome</keyword>
<sequence length="136" mass="14933">MSTKAGARQGSHGQRNKGNRTPFPLPLRGRLLRQVGVLRVAFTVVTCALISVDTAAAQPAVIRCLPPEAPMTELPLDVLAEYRTEIAAEFEAYFSSITEHIACLDEERARAMDEARAATEAYTRLINTIPVRKDLP</sequence>
<dbReference type="RefSeq" id="WP_189382257.1">
    <property type="nucleotide sequence ID" value="NZ_BMYI01000021.1"/>
</dbReference>
<name>A0ABQ3FS57_9RHOB</name>
<dbReference type="Proteomes" id="UP000658305">
    <property type="component" value="Unassembled WGS sequence"/>
</dbReference>
<accession>A0ABQ3FS57</accession>
<reference evidence="3" key="1">
    <citation type="journal article" date="2019" name="Int. J. Syst. Evol. Microbiol.">
        <title>The Global Catalogue of Microorganisms (GCM) 10K type strain sequencing project: providing services to taxonomists for standard genome sequencing and annotation.</title>
        <authorList>
            <consortium name="The Broad Institute Genomics Platform"/>
            <consortium name="The Broad Institute Genome Sequencing Center for Infectious Disease"/>
            <person name="Wu L."/>
            <person name="Ma J."/>
        </authorList>
    </citation>
    <scope>NUCLEOTIDE SEQUENCE [LARGE SCALE GENOMIC DNA]</scope>
    <source>
        <strain evidence="3">KCTC 23298</strain>
    </source>
</reference>
<proteinExistence type="predicted"/>
<comment type="caution">
    <text evidence="2">The sequence shown here is derived from an EMBL/GenBank/DDBJ whole genome shotgun (WGS) entry which is preliminary data.</text>
</comment>
<evidence type="ECO:0008006" key="4">
    <source>
        <dbReference type="Google" id="ProtNLM"/>
    </source>
</evidence>
<evidence type="ECO:0000313" key="3">
    <source>
        <dbReference type="Proteomes" id="UP000658305"/>
    </source>
</evidence>
<gene>
    <name evidence="2" type="ORF">GCM10007291_43510</name>
</gene>
<evidence type="ECO:0000256" key="1">
    <source>
        <dbReference type="SAM" id="MobiDB-lite"/>
    </source>
</evidence>
<protein>
    <recommendedName>
        <fullName evidence="4">UrcA family protein</fullName>
    </recommendedName>
</protein>
<evidence type="ECO:0000313" key="2">
    <source>
        <dbReference type="EMBL" id="GHC37253.1"/>
    </source>
</evidence>
<organism evidence="2 3">
    <name type="scientific">Gemmobacter nanjingensis</name>
    <dbReference type="NCBI Taxonomy" id="488454"/>
    <lineage>
        <taxon>Bacteria</taxon>
        <taxon>Pseudomonadati</taxon>
        <taxon>Pseudomonadota</taxon>
        <taxon>Alphaproteobacteria</taxon>
        <taxon>Rhodobacterales</taxon>
        <taxon>Paracoccaceae</taxon>
        <taxon>Gemmobacter</taxon>
    </lineage>
</organism>
<feature type="region of interest" description="Disordered" evidence="1">
    <location>
        <begin position="1"/>
        <end position="25"/>
    </location>
</feature>